<dbReference type="Gene3D" id="1.20.120.1750">
    <property type="match status" value="1"/>
</dbReference>
<evidence type="ECO:0000313" key="10">
    <source>
        <dbReference type="Proteomes" id="UP000215453"/>
    </source>
</evidence>
<evidence type="ECO:0000256" key="3">
    <source>
        <dbReference type="ARBA" id="ARBA00022737"/>
    </source>
</evidence>
<feature type="compositionally biased region" description="Basic and acidic residues" evidence="7">
    <location>
        <begin position="151"/>
        <end position="161"/>
    </location>
</feature>
<evidence type="ECO:0000256" key="2">
    <source>
        <dbReference type="ARBA" id="ARBA00022723"/>
    </source>
</evidence>
<keyword evidence="5" id="KW-0833">Ubl conjugation pathway</keyword>
<keyword evidence="1" id="KW-0808">Transferase</keyword>
<dbReference type="PROSITE" id="PS51873">
    <property type="entry name" value="TRIAD"/>
    <property type="match status" value="1"/>
</dbReference>
<sequence length="423" mass="46945">MDQIYPIPAALLHSFPPILETLMETVRRIEQGQNETPPACCSCESTENTENLQRACPRSGCASYYCRDCLKTMFTLAVQEGLQFPAHCCGIIQIHTVLPDLDADVAKAYRAALEKYLSVKNVYCPVRTCSAFIPDRLIPIAHTSNSSGDRGPVDLPEKPTKEGGPVDLPDTFPCPACKASVCTRCYRVDHQPNACRDDGRREADEYESEMLTKFGYKQCPRCGEAVTRMFGCRHMRCRCGADFCWACLSPKKDCNGDCVAHESEEGSEPEQNSEGSENGDADDDLVQSPKEPANLDLNTQAHWENSGLDFGDDPGDTRMPQIWSCVHQFDEFMAADGEEYVECNRCFKTCPGGRGAVMCYHCYLLVCGDCEPHFATSKLEVKDEGEEERVIGDEVEAPEDEGVLVEDDEVIAEAERRTDAMSD</sequence>
<evidence type="ECO:0000256" key="4">
    <source>
        <dbReference type="ARBA" id="ARBA00022771"/>
    </source>
</evidence>
<dbReference type="SUPFAM" id="SSF57850">
    <property type="entry name" value="RING/U-box"/>
    <property type="match status" value="1"/>
</dbReference>
<dbReference type="InterPro" id="IPR031127">
    <property type="entry name" value="E3_UB_ligase_RBR"/>
</dbReference>
<evidence type="ECO:0000259" key="8">
    <source>
        <dbReference type="PROSITE" id="PS51873"/>
    </source>
</evidence>
<evidence type="ECO:0000256" key="6">
    <source>
        <dbReference type="ARBA" id="ARBA00022833"/>
    </source>
</evidence>
<keyword evidence="2" id="KW-0479">Metal-binding</keyword>
<accession>A0A1Y6LIV7</accession>
<proteinExistence type="predicted"/>
<feature type="region of interest" description="Disordered" evidence="7">
    <location>
        <begin position="263"/>
        <end position="292"/>
    </location>
</feature>
<evidence type="ECO:0000256" key="1">
    <source>
        <dbReference type="ARBA" id="ARBA00022679"/>
    </source>
</evidence>
<evidence type="ECO:0000256" key="5">
    <source>
        <dbReference type="ARBA" id="ARBA00022786"/>
    </source>
</evidence>
<dbReference type="Proteomes" id="UP000215453">
    <property type="component" value="Chromosome 5"/>
</dbReference>
<dbReference type="AlphaFoldDB" id="A0A1Y6LIV7"/>
<evidence type="ECO:0000256" key="7">
    <source>
        <dbReference type="SAM" id="MobiDB-lite"/>
    </source>
</evidence>
<reference evidence="9 10" key="1">
    <citation type="submission" date="2016-10" db="EMBL/GenBank/DDBJ databases">
        <authorList>
            <person name="Varghese N."/>
        </authorList>
    </citation>
    <scope>NUCLEOTIDE SEQUENCE [LARGE SCALE GENOMIC DNA]</scope>
</reference>
<protein>
    <recommendedName>
        <fullName evidence="8">RING-type domain-containing protein</fullName>
    </recommendedName>
</protein>
<dbReference type="CDD" id="cd22584">
    <property type="entry name" value="Rcat_RBR_unk"/>
    <property type="match status" value="1"/>
</dbReference>
<keyword evidence="3" id="KW-0677">Repeat</keyword>
<keyword evidence="4" id="KW-0863">Zinc-finger</keyword>
<feature type="domain" description="RING-type" evidence="8">
    <location>
        <begin position="33"/>
        <end position="262"/>
    </location>
</feature>
<dbReference type="PANTHER" id="PTHR11685">
    <property type="entry name" value="RBR FAMILY RING FINGER AND IBR DOMAIN-CONTAINING"/>
    <property type="match status" value="1"/>
</dbReference>
<dbReference type="InterPro" id="IPR044066">
    <property type="entry name" value="TRIAD_supradom"/>
</dbReference>
<feature type="region of interest" description="Disordered" evidence="7">
    <location>
        <begin position="143"/>
        <end position="163"/>
    </location>
</feature>
<keyword evidence="6" id="KW-0862">Zinc</keyword>
<organism evidence="9 10">
    <name type="scientific">Zymoseptoria tritici ST99CH_1A5</name>
    <dbReference type="NCBI Taxonomy" id="1276529"/>
    <lineage>
        <taxon>Eukaryota</taxon>
        <taxon>Fungi</taxon>
        <taxon>Dikarya</taxon>
        <taxon>Ascomycota</taxon>
        <taxon>Pezizomycotina</taxon>
        <taxon>Dothideomycetes</taxon>
        <taxon>Dothideomycetidae</taxon>
        <taxon>Mycosphaerellales</taxon>
        <taxon>Mycosphaerellaceae</taxon>
        <taxon>Zymoseptoria</taxon>
    </lineage>
</organism>
<name>A0A1Y6LIV7_ZYMTR</name>
<dbReference type="GO" id="GO:0004842">
    <property type="term" value="F:ubiquitin-protein transferase activity"/>
    <property type="evidence" value="ECO:0007669"/>
    <property type="project" value="InterPro"/>
</dbReference>
<dbReference type="EMBL" id="LT882680">
    <property type="protein sequence ID" value="SMY24316.1"/>
    <property type="molecule type" value="Genomic_DNA"/>
</dbReference>
<gene>
    <name evidence="9" type="ORF">ZT1A5_G5757</name>
</gene>
<dbReference type="GO" id="GO:0016567">
    <property type="term" value="P:protein ubiquitination"/>
    <property type="evidence" value="ECO:0007669"/>
    <property type="project" value="InterPro"/>
</dbReference>
<dbReference type="GO" id="GO:0008270">
    <property type="term" value="F:zinc ion binding"/>
    <property type="evidence" value="ECO:0007669"/>
    <property type="project" value="UniProtKB-KW"/>
</dbReference>
<evidence type="ECO:0000313" key="9">
    <source>
        <dbReference type="EMBL" id="SMY24316.1"/>
    </source>
</evidence>